<evidence type="ECO:0000259" key="2">
    <source>
        <dbReference type="SMART" id="SM00507"/>
    </source>
</evidence>
<dbReference type="EMBL" id="BAABRP010000005">
    <property type="protein sequence ID" value="GAA5513058.1"/>
    <property type="molecule type" value="Genomic_DNA"/>
</dbReference>
<keyword evidence="4" id="KW-1185">Reference proteome</keyword>
<dbReference type="InterPro" id="IPR002711">
    <property type="entry name" value="HNH"/>
</dbReference>
<comment type="caution">
    <text evidence="3">The sequence shown here is derived from an EMBL/GenBank/DDBJ whole genome shotgun (WGS) entry which is preliminary data.</text>
</comment>
<accession>A0ABP9W6R4</accession>
<dbReference type="InterPro" id="IPR003615">
    <property type="entry name" value="HNH_nuc"/>
</dbReference>
<dbReference type="Proteomes" id="UP001401887">
    <property type="component" value="Unassembled WGS sequence"/>
</dbReference>
<evidence type="ECO:0000313" key="3">
    <source>
        <dbReference type="EMBL" id="GAA5513058.1"/>
    </source>
</evidence>
<dbReference type="Gene3D" id="1.10.30.50">
    <property type="match status" value="1"/>
</dbReference>
<name>A0ABP9W6R4_9DEIO</name>
<dbReference type="PANTHER" id="PTHR33877:SF2">
    <property type="entry name" value="OS07G0170200 PROTEIN"/>
    <property type="match status" value="1"/>
</dbReference>
<evidence type="ECO:0000256" key="1">
    <source>
        <dbReference type="SAM" id="MobiDB-lite"/>
    </source>
</evidence>
<dbReference type="SMART" id="SM00507">
    <property type="entry name" value="HNHc"/>
    <property type="match status" value="1"/>
</dbReference>
<dbReference type="CDD" id="cd00085">
    <property type="entry name" value="HNHc"/>
    <property type="match status" value="1"/>
</dbReference>
<dbReference type="InterPro" id="IPR052892">
    <property type="entry name" value="NA-targeting_endonuclease"/>
</dbReference>
<feature type="region of interest" description="Disordered" evidence="1">
    <location>
        <begin position="1"/>
        <end position="24"/>
    </location>
</feature>
<protein>
    <recommendedName>
        <fullName evidence="2">HNH nuclease domain-containing protein</fullName>
    </recommendedName>
</protein>
<evidence type="ECO:0000313" key="4">
    <source>
        <dbReference type="Proteomes" id="UP001401887"/>
    </source>
</evidence>
<dbReference type="PANTHER" id="PTHR33877">
    <property type="entry name" value="SLL1193 PROTEIN"/>
    <property type="match status" value="1"/>
</dbReference>
<reference evidence="3 4" key="1">
    <citation type="submission" date="2024-02" db="EMBL/GenBank/DDBJ databases">
        <title>Deinococcus carri NBRC 110142.</title>
        <authorList>
            <person name="Ichikawa N."/>
            <person name="Katano-Makiyama Y."/>
            <person name="Hidaka K."/>
        </authorList>
    </citation>
    <scope>NUCLEOTIDE SEQUENCE [LARGE SCALE GENOMIC DNA]</scope>
    <source>
        <strain evidence="3 4">NBRC 110142</strain>
    </source>
</reference>
<feature type="domain" description="HNH nuclease" evidence="2">
    <location>
        <begin position="215"/>
        <end position="265"/>
    </location>
</feature>
<dbReference type="Pfam" id="PF01844">
    <property type="entry name" value="HNH"/>
    <property type="match status" value="1"/>
</dbReference>
<organism evidence="3 4">
    <name type="scientific">Deinococcus carri</name>
    <dbReference type="NCBI Taxonomy" id="1211323"/>
    <lineage>
        <taxon>Bacteria</taxon>
        <taxon>Thermotogati</taxon>
        <taxon>Deinococcota</taxon>
        <taxon>Deinococci</taxon>
        <taxon>Deinococcales</taxon>
        <taxon>Deinococcaceae</taxon>
        <taxon>Deinococcus</taxon>
    </lineage>
</organism>
<feature type="compositionally biased region" description="Low complexity" evidence="1">
    <location>
        <begin position="8"/>
        <end position="24"/>
    </location>
</feature>
<sequence length="297" mass="33471">MSRRRYRSSSSYRPSGSGSRLGSPVSHLQFNGLLDLIEREGPTLARRAEGVLRNLADTLENNIRDAHRMLASLKEAQDDRGPAQRVVLAEARLTALRHEANAAYRAAPVPWRWFTRGISPNLRHRLQAAEAELSASRTAWQALQESRKRLPSRPAWPPLDTEANACAFLARAEQARVVLHQAMLPGERQAERDRIEKDRALAAAFEQKTREVADSIKKQLPRNHACPYCQGPLGDTPHADHIHPVSRGGMSTKDNMVYACSTCNGRKHDLTLREFAEKYRLDRNAIERRLLALGKRV</sequence>
<proteinExistence type="predicted"/>
<gene>
    <name evidence="3" type="ORF">Dcar01_01784</name>
</gene>